<evidence type="ECO:0000256" key="1">
    <source>
        <dbReference type="SAM" id="Phobius"/>
    </source>
</evidence>
<reference evidence="3" key="1">
    <citation type="submission" date="2016-10" db="EMBL/GenBank/DDBJ databases">
        <authorList>
            <person name="Varghese N."/>
        </authorList>
    </citation>
    <scope>NUCLEOTIDE SEQUENCE [LARGE SCALE GENOMIC DNA]</scope>
    <source>
        <strain evidence="3">Nsp8</strain>
    </source>
</reference>
<keyword evidence="1" id="KW-0812">Transmembrane</keyword>
<dbReference type="EMBL" id="FOVJ01000003">
    <property type="protein sequence ID" value="SFN77291.1"/>
    <property type="molecule type" value="Genomic_DNA"/>
</dbReference>
<protein>
    <submittedName>
        <fullName evidence="2">Uncharacterized protein</fullName>
    </submittedName>
</protein>
<name>A0A1I5BSD8_9PROT</name>
<keyword evidence="1" id="KW-1133">Transmembrane helix</keyword>
<evidence type="ECO:0000313" key="2">
    <source>
        <dbReference type="EMBL" id="SFN77291.1"/>
    </source>
</evidence>
<sequence length="61" mass="6918">MAACLLSARAVFVGEDSLGRLFIEIAGGALIYFLTLWRFYLKWLEDAIKLFLRRHKANSAA</sequence>
<keyword evidence="3" id="KW-1185">Reference proteome</keyword>
<keyword evidence="1" id="KW-0472">Membrane</keyword>
<evidence type="ECO:0000313" key="3">
    <source>
        <dbReference type="Proteomes" id="UP000183107"/>
    </source>
</evidence>
<feature type="transmembrane region" description="Helical" evidence="1">
    <location>
        <begin position="21"/>
        <end position="41"/>
    </location>
</feature>
<accession>A0A1I5BSD8</accession>
<organism evidence="2 3">
    <name type="scientific">Nitrosospira briensis</name>
    <dbReference type="NCBI Taxonomy" id="35799"/>
    <lineage>
        <taxon>Bacteria</taxon>
        <taxon>Pseudomonadati</taxon>
        <taxon>Pseudomonadota</taxon>
        <taxon>Betaproteobacteria</taxon>
        <taxon>Nitrosomonadales</taxon>
        <taxon>Nitrosomonadaceae</taxon>
        <taxon>Nitrosospira</taxon>
    </lineage>
</organism>
<dbReference type="AlphaFoldDB" id="A0A1I5BSD8"/>
<gene>
    <name evidence="2" type="ORF">SAMN05216386_1786</name>
</gene>
<proteinExistence type="predicted"/>
<dbReference type="Proteomes" id="UP000183107">
    <property type="component" value="Unassembled WGS sequence"/>
</dbReference>